<reference evidence="4" key="2">
    <citation type="submission" date="2010-05" db="EMBL/GenBank/DDBJ databases">
        <title>The genome sequence of Magnaporthe poae strain ATCC 64411.</title>
        <authorList>
            <person name="Ma L.-J."/>
            <person name="Dead R."/>
            <person name="Young S."/>
            <person name="Zeng Q."/>
            <person name="Koehrsen M."/>
            <person name="Alvarado L."/>
            <person name="Berlin A."/>
            <person name="Chapman S.B."/>
            <person name="Chen Z."/>
            <person name="Freedman E."/>
            <person name="Gellesch M."/>
            <person name="Goldberg J."/>
            <person name="Griggs A."/>
            <person name="Gujja S."/>
            <person name="Heilman E.R."/>
            <person name="Heiman D."/>
            <person name="Hepburn T."/>
            <person name="Howarth C."/>
            <person name="Jen D."/>
            <person name="Larson L."/>
            <person name="Mehta T."/>
            <person name="Neiman D."/>
            <person name="Pearson M."/>
            <person name="Roberts A."/>
            <person name="Saif S."/>
            <person name="Shea T."/>
            <person name="Shenoy N."/>
            <person name="Sisk P."/>
            <person name="Stolte C."/>
            <person name="Sykes S."/>
            <person name="Walk T."/>
            <person name="White J."/>
            <person name="Yandava C."/>
            <person name="Haas B."/>
            <person name="Nusbaum C."/>
            <person name="Birren B."/>
        </authorList>
    </citation>
    <scope>NUCLEOTIDE SEQUENCE [LARGE SCALE GENOMIC DNA]</scope>
    <source>
        <strain evidence="4">ATCC 64411 / 73-15</strain>
    </source>
</reference>
<dbReference type="OrthoDB" id="2100128at2759"/>
<dbReference type="PANTHER" id="PTHR39398">
    <property type="entry name" value="YALI0F14311P"/>
    <property type="match status" value="1"/>
</dbReference>
<evidence type="ECO:0000256" key="1">
    <source>
        <dbReference type="SAM" id="MobiDB-lite"/>
    </source>
</evidence>
<reference evidence="2" key="3">
    <citation type="submission" date="2011-03" db="EMBL/GenBank/DDBJ databases">
        <title>Annotation of Magnaporthe poae ATCC 64411.</title>
        <authorList>
            <person name="Ma L.-J."/>
            <person name="Dead R."/>
            <person name="Young S.K."/>
            <person name="Zeng Q."/>
            <person name="Gargeya S."/>
            <person name="Fitzgerald M."/>
            <person name="Haas B."/>
            <person name="Abouelleil A."/>
            <person name="Alvarado L."/>
            <person name="Arachchi H.M."/>
            <person name="Berlin A."/>
            <person name="Brown A."/>
            <person name="Chapman S.B."/>
            <person name="Chen Z."/>
            <person name="Dunbar C."/>
            <person name="Freedman E."/>
            <person name="Gearin G."/>
            <person name="Gellesch M."/>
            <person name="Goldberg J."/>
            <person name="Griggs A."/>
            <person name="Gujja S."/>
            <person name="Heiman D."/>
            <person name="Howarth C."/>
            <person name="Larson L."/>
            <person name="Lui A."/>
            <person name="MacDonald P.J.P."/>
            <person name="Mehta T."/>
            <person name="Montmayeur A."/>
            <person name="Murphy C."/>
            <person name="Neiman D."/>
            <person name="Pearson M."/>
            <person name="Priest M."/>
            <person name="Roberts A."/>
            <person name="Saif S."/>
            <person name="Shea T."/>
            <person name="Shenoy N."/>
            <person name="Sisk P."/>
            <person name="Stolte C."/>
            <person name="Sykes S."/>
            <person name="Yandava C."/>
            <person name="Wortman J."/>
            <person name="Nusbaum C."/>
            <person name="Birren B."/>
        </authorList>
    </citation>
    <scope>NUCLEOTIDE SEQUENCE</scope>
    <source>
        <strain evidence="2">ATCC 64411</strain>
    </source>
</reference>
<organism evidence="3 4">
    <name type="scientific">Magnaporthiopsis poae (strain ATCC 64411 / 73-15)</name>
    <name type="common">Kentucky bluegrass fungus</name>
    <name type="synonym">Magnaporthe poae</name>
    <dbReference type="NCBI Taxonomy" id="644358"/>
    <lineage>
        <taxon>Eukaryota</taxon>
        <taxon>Fungi</taxon>
        <taxon>Dikarya</taxon>
        <taxon>Ascomycota</taxon>
        <taxon>Pezizomycotina</taxon>
        <taxon>Sordariomycetes</taxon>
        <taxon>Sordariomycetidae</taxon>
        <taxon>Magnaporthales</taxon>
        <taxon>Magnaporthaceae</taxon>
        <taxon>Magnaporthiopsis</taxon>
    </lineage>
</organism>
<feature type="compositionally biased region" description="Basic residues" evidence="1">
    <location>
        <begin position="242"/>
        <end position="262"/>
    </location>
</feature>
<reference evidence="2" key="1">
    <citation type="submission" date="2010-05" db="EMBL/GenBank/DDBJ databases">
        <title>The Genome Sequence of Magnaporthe poae strain ATCC 64411.</title>
        <authorList>
            <consortium name="The Broad Institute Genome Sequencing Platform"/>
            <consortium name="Broad Institute Genome Sequencing Center for Infectious Disease"/>
            <person name="Ma L.-J."/>
            <person name="Dead R."/>
            <person name="Young S."/>
            <person name="Zeng Q."/>
            <person name="Koehrsen M."/>
            <person name="Alvarado L."/>
            <person name="Berlin A."/>
            <person name="Chapman S.B."/>
            <person name="Chen Z."/>
            <person name="Freedman E."/>
            <person name="Gellesch M."/>
            <person name="Goldberg J."/>
            <person name="Griggs A."/>
            <person name="Gujja S."/>
            <person name="Heilman E.R."/>
            <person name="Heiman D."/>
            <person name="Hepburn T."/>
            <person name="Howarth C."/>
            <person name="Jen D."/>
            <person name="Larson L."/>
            <person name="Mehta T."/>
            <person name="Neiman D."/>
            <person name="Pearson M."/>
            <person name="Roberts A."/>
            <person name="Saif S."/>
            <person name="Shea T."/>
            <person name="Shenoy N."/>
            <person name="Sisk P."/>
            <person name="Stolte C."/>
            <person name="Sykes S."/>
            <person name="Walk T."/>
            <person name="White J."/>
            <person name="Yandava C."/>
            <person name="Haas B."/>
            <person name="Nusbaum C."/>
            <person name="Birren B."/>
        </authorList>
    </citation>
    <scope>NUCLEOTIDE SEQUENCE</scope>
    <source>
        <strain evidence="2">ATCC 64411</strain>
    </source>
</reference>
<dbReference type="OMA" id="VMEWADG"/>
<sequence length="372" mass="40880">MSASQGSRLNRNSTERLNGSTAMASGAWPRHSMPSGRGPSSAWGRLKPVELDPLEAMGLPSKGETRLLDFKTQNQYYTEIVKRYLAFCSDAGGRDSLLAQFAALSVEPSATSGAAAAAATGSSSSSGGSSIYSLPQPTTATIAAATADSSTGGAKSKDLTVIMMALRKLREAIVASKRADDFAVQTYLFCIRLAVLVKQPESYHSAIQHLLRRINNRPQQQQQSQQQQEQLLSPTSPDSQHQHHGHNHSRHQQQQQKSRRLGRTSVVLSHAGHWRGSQDPITMRRELKRDNSTVVPPSGNKFFGHKARLMEFAEPSMRRHALLCLGRSYLSVDCSFLERCAGGRAWADLQKHDAVGWERDGQRVVIRRIKAK</sequence>
<dbReference type="PANTHER" id="PTHR39398:SF1">
    <property type="entry name" value="CSN8_PSMD8_EIF3K DOMAIN-CONTAINING PROTEIN"/>
    <property type="match status" value="1"/>
</dbReference>
<proteinExistence type="predicted"/>
<evidence type="ECO:0008006" key="5">
    <source>
        <dbReference type="Google" id="ProtNLM"/>
    </source>
</evidence>
<dbReference type="eggNOG" id="ENOG502RXZN">
    <property type="taxonomic scope" value="Eukaryota"/>
</dbReference>
<name>A0A0C4E5T3_MAGP6</name>
<feature type="compositionally biased region" description="Low complexity" evidence="1">
    <location>
        <begin position="219"/>
        <end position="230"/>
    </location>
</feature>
<accession>A0A0C4E5T3</accession>
<evidence type="ECO:0000313" key="2">
    <source>
        <dbReference type="EMBL" id="KLU88877.1"/>
    </source>
</evidence>
<feature type="compositionally biased region" description="Polar residues" evidence="1">
    <location>
        <begin position="1"/>
        <end position="23"/>
    </location>
</feature>
<feature type="region of interest" description="Disordered" evidence="1">
    <location>
        <begin position="217"/>
        <end position="263"/>
    </location>
</feature>
<dbReference type="EMBL" id="ADBL01001904">
    <property type="status" value="NOT_ANNOTATED_CDS"/>
    <property type="molecule type" value="Genomic_DNA"/>
</dbReference>
<evidence type="ECO:0000313" key="4">
    <source>
        <dbReference type="Proteomes" id="UP000011715"/>
    </source>
</evidence>
<dbReference type="STRING" id="644358.A0A0C4E5T3"/>
<gene>
    <name evidence="2" type="ORF">MAPG_07858</name>
</gene>
<reference evidence="3" key="5">
    <citation type="submission" date="2015-06" db="UniProtKB">
        <authorList>
            <consortium name="EnsemblFungi"/>
        </authorList>
    </citation>
    <scope>IDENTIFICATION</scope>
    <source>
        <strain evidence="3">ATCC 64411</strain>
    </source>
</reference>
<feature type="region of interest" description="Disordered" evidence="1">
    <location>
        <begin position="1"/>
        <end position="45"/>
    </location>
</feature>
<dbReference type="VEuPathDB" id="FungiDB:MAPG_07858"/>
<dbReference type="AlphaFoldDB" id="A0A0C4E5T3"/>
<keyword evidence="4" id="KW-1185">Reference proteome</keyword>
<dbReference type="Proteomes" id="UP000011715">
    <property type="component" value="Unassembled WGS sequence"/>
</dbReference>
<evidence type="ECO:0000313" key="3">
    <source>
        <dbReference type="EnsemblFungi" id="MAPG_07858T0"/>
    </source>
</evidence>
<protein>
    <recommendedName>
        <fullName evidence="5">CSN8/PSMD8/EIF3K domain-containing protein</fullName>
    </recommendedName>
</protein>
<reference evidence="3" key="4">
    <citation type="journal article" date="2015" name="G3 (Bethesda)">
        <title>Genome sequences of three phytopathogenic species of the Magnaporthaceae family of fungi.</title>
        <authorList>
            <person name="Okagaki L.H."/>
            <person name="Nunes C.C."/>
            <person name="Sailsbery J."/>
            <person name="Clay B."/>
            <person name="Brown D."/>
            <person name="John T."/>
            <person name="Oh Y."/>
            <person name="Young N."/>
            <person name="Fitzgerald M."/>
            <person name="Haas B.J."/>
            <person name="Zeng Q."/>
            <person name="Young S."/>
            <person name="Adiconis X."/>
            <person name="Fan L."/>
            <person name="Levin J.Z."/>
            <person name="Mitchell T.K."/>
            <person name="Okubara P.A."/>
            <person name="Farman M.L."/>
            <person name="Kohn L.M."/>
            <person name="Birren B."/>
            <person name="Ma L.-J."/>
            <person name="Dean R.A."/>
        </authorList>
    </citation>
    <scope>NUCLEOTIDE SEQUENCE</scope>
    <source>
        <strain evidence="3">ATCC 64411 / 73-15</strain>
    </source>
</reference>
<dbReference type="EMBL" id="GL876972">
    <property type="protein sequence ID" value="KLU88877.1"/>
    <property type="molecule type" value="Genomic_DNA"/>
</dbReference>
<dbReference type="EnsemblFungi" id="MAPG_07858T0">
    <property type="protein sequence ID" value="MAPG_07858T0"/>
    <property type="gene ID" value="MAPG_07858"/>
</dbReference>